<dbReference type="OrthoDB" id="341486at2759"/>
<reference evidence="1 2" key="1">
    <citation type="journal article" date="2019" name="Commun. Biol.">
        <title>The bagworm genome reveals a unique fibroin gene that provides high tensile strength.</title>
        <authorList>
            <person name="Kono N."/>
            <person name="Nakamura H."/>
            <person name="Ohtoshi R."/>
            <person name="Tomita M."/>
            <person name="Numata K."/>
            <person name="Arakawa K."/>
        </authorList>
    </citation>
    <scope>NUCLEOTIDE SEQUENCE [LARGE SCALE GENOMIC DNA]</scope>
</reference>
<dbReference type="Proteomes" id="UP000299102">
    <property type="component" value="Unassembled WGS sequence"/>
</dbReference>
<comment type="caution">
    <text evidence="1">The sequence shown here is derived from an EMBL/GenBank/DDBJ whole genome shotgun (WGS) entry which is preliminary data.</text>
</comment>
<proteinExistence type="predicted"/>
<keyword evidence="2" id="KW-1185">Reference proteome</keyword>
<sequence>MASVTTGAVLKTLSHFNGPILVAPPTDRASETAHVGSVMRYEIDGNVSHFVHNSVSNICTNFQLYANLNVFLTGLIDKSINVLQPSVRERSTSPTVKVK</sequence>
<evidence type="ECO:0000313" key="2">
    <source>
        <dbReference type="Proteomes" id="UP000299102"/>
    </source>
</evidence>
<gene>
    <name evidence="1" type="ORF">EVAR_36230_1</name>
</gene>
<protein>
    <submittedName>
        <fullName evidence="1">Uncharacterized protein</fullName>
    </submittedName>
</protein>
<accession>A0A4C1WZH3</accession>
<organism evidence="1 2">
    <name type="scientific">Eumeta variegata</name>
    <name type="common">Bagworm moth</name>
    <name type="synonym">Eumeta japonica</name>
    <dbReference type="NCBI Taxonomy" id="151549"/>
    <lineage>
        <taxon>Eukaryota</taxon>
        <taxon>Metazoa</taxon>
        <taxon>Ecdysozoa</taxon>
        <taxon>Arthropoda</taxon>
        <taxon>Hexapoda</taxon>
        <taxon>Insecta</taxon>
        <taxon>Pterygota</taxon>
        <taxon>Neoptera</taxon>
        <taxon>Endopterygota</taxon>
        <taxon>Lepidoptera</taxon>
        <taxon>Glossata</taxon>
        <taxon>Ditrysia</taxon>
        <taxon>Tineoidea</taxon>
        <taxon>Psychidae</taxon>
        <taxon>Oiketicinae</taxon>
        <taxon>Eumeta</taxon>
    </lineage>
</organism>
<dbReference type="EMBL" id="BGZK01000671">
    <property type="protein sequence ID" value="GBP55507.1"/>
    <property type="molecule type" value="Genomic_DNA"/>
</dbReference>
<dbReference type="AlphaFoldDB" id="A0A4C1WZH3"/>
<evidence type="ECO:0000313" key="1">
    <source>
        <dbReference type="EMBL" id="GBP55507.1"/>
    </source>
</evidence>
<name>A0A4C1WZH3_EUMVA</name>